<evidence type="ECO:0000256" key="1">
    <source>
        <dbReference type="SAM" id="MobiDB-lite"/>
    </source>
</evidence>
<accession>A0A9W8HMW1</accession>
<evidence type="ECO:0000313" key="3">
    <source>
        <dbReference type="Proteomes" id="UP001140094"/>
    </source>
</evidence>
<proteinExistence type="predicted"/>
<dbReference type="EMBL" id="JANBUO010002742">
    <property type="protein sequence ID" value="KAJ2793858.1"/>
    <property type="molecule type" value="Genomic_DNA"/>
</dbReference>
<reference evidence="2" key="1">
    <citation type="submission" date="2022-07" db="EMBL/GenBank/DDBJ databases">
        <title>Phylogenomic reconstructions and comparative analyses of Kickxellomycotina fungi.</title>
        <authorList>
            <person name="Reynolds N.K."/>
            <person name="Stajich J.E."/>
            <person name="Barry K."/>
            <person name="Grigoriev I.V."/>
            <person name="Crous P."/>
            <person name="Smith M.E."/>
        </authorList>
    </citation>
    <scope>NUCLEOTIDE SEQUENCE</scope>
    <source>
        <strain evidence="2">NRRL 1565</strain>
    </source>
</reference>
<feature type="non-terminal residue" evidence="2">
    <location>
        <position position="78"/>
    </location>
</feature>
<feature type="compositionally biased region" description="Polar residues" evidence="1">
    <location>
        <begin position="62"/>
        <end position="78"/>
    </location>
</feature>
<dbReference type="AlphaFoldDB" id="A0A9W8HMW1"/>
<gene>
    <name evidence="2" type="ORF">H4R20_006410</name>
</gene>
<organism evidence="2 3">
    <name type="scientific">Coemansia guatemalensis</name>
    <dbReference type="NCBI Taxonomy" id="2761395"/>
    <lineage>
        <taxon>Eukaryota</taxon>
        <taxon>Fungi</taxon>
        <taxon>Fungi incertae sedis</taxon>
        <taxon>Zoopagomycota</taxon>
        <taxon>Kickxellomycotina</taxon>
        <taxon>Kickxellomycetes</taxon>
        <taxon>Kickxellales</taxon>
        <taxon>Kickxellaceae</taxon>
        <taxon>Coemansia</taxon>
    </lineage>
</organism>
<comment type="caution">
    <text evidence="2">The sequence shown here is derived from an EMBL/GenBank/DDBJ whole genome shotgun (WGS) entry which is preliminary data.</text>
</comment>
<keyword evidence="3" id="KW-1185">Reference proteome</keyword>
<name>A0A9W8HMW1_9FUNG</name>
<dbReference type="Proteomes" id="UP001140094">
    <property type="component" value="Unassembled WGS sequence"/>
</dbReference>
<feature type="region of interest" description="Disordered" evidence="1">
    <location>
        <begin position="55"/>
        <end position="78"/>
    </location>
</feature>
<sequence>MTIRKHRSQSFAIYHRLEHTTIGCKHANTIGTGWQAESWKPRQTEDADNADAIPQADKNSHRMQSMIMSVQYTSRIKT</sequence>
<protein>
    <submittedName>
        <fullName evidence="2">Uncharacterized protein</fullName>
    </submittedName>
</protein>
<evidence type="ECO:0000313" key="2">
    <source>
        <dbReference type="EMBL" id="KAJ2793858.1"/>
    </source>
</evidence>